<evidence type="ECO:0000256" key="1">
    <source>
        <dbReference type="SAM" id="Phobius"/>
    </source>
</evidence>
<evidence type="ECO:0000313" key="3">
    <source>
        <dbReference type="EMBL" id="CAD5225183.1"/>
    </source>
</evidence>
<evidence type="ECO:0000313" key="4">
    <source>
        <dbReference type="Proteomes" id="UP000614601"/>
    </source>
</evidence>
<accession>A0A811LA09</accession>
<keyword evidence="1" id="KW-0812">Transmembrane</keyword>
<reference evidence="3" key="1">
    <citation type="submission" date="2020-09" db="EMBL/GenBank/DDBJ databases">
        <authorList>
            <person name="Kikuchi T."/>
        </authorList>
    </citation>
    <scope>NUCLEOTIDE SEQUENCE</scope>
    <source>
        <strain evidence="3">SH1</strain>
    </source>
</reference>
<dbReference type="AlphaFoldDB" id="A0A811LA09"/>
<feature type="signal peptide" evidence="2">
    <location>
        <begin position="1"/>
        <end position="16"/>
    </location>
</feature>
<keyword evidence="1" id="KW-0472">Membrane</keyword>
<feature type="transmembrane region" description="Helical" evidence="1">
    <location>
        <begin position="228"/>
        <end position="246"/>
    </location>
</feature>
<feature type="transmembrane region" description="Helical" evidence="1">
    <location>
        <begin position="194"/>
        <end position="216"/>
    </location>
</feature>
<feature type="transmembrane region" description="Helical" evidence="1">
    <location>
        <begin position="407"/>
        <end position="429"/>
    </location>
</feature>
<gene>
    <name evidence="3" type="ORF">BOKJ2_LOCUS11451</name>
</gene>
<name>A0A811LA09_9BILA</name>
<feature type="transmembrane region" description="Helical" evidence="1">
    <location>
        <begin position="336"/>
        <end position="361"/>
    </location>
</feature>
<dbReference type="Gene3D" id="1.20.1070.10">
    <property type="entry name" value="Rhodopsin 7-helix transmembrane proteins"/>
    <property type="match status" value="1"/>
</dbReference>
<feature type="transmembrane region" description="Helical" evidence="1">
    <location>
        <begin position="258"/>
        <end position="282"/>
    </location>
</feature>
<feature type="transmembrane region" description="Helical" evidence="1">
    <location>
        <begin position="294"/>
        <end position="316"/>
    </location>
</feature>
<dbReference type="EMBL" id="CAJFCW020000005">
    <property type="protein sequence ID" value="CAG9120515.1"/>
    <property type="molecule type" value="Genomic_DNA"/>
</dbReference>
<dbReference type="Proteomes" id="UP000783686">
    <property type="component" value="Unassembled WGS sequence"/>
</dbReference>
<keyword evidence="2" id="KW-0732">Signal</keyword>
<dbReference type="EMBL" id="CAJFDH010000005">
    <property type="protein sequence ID" value="CAD5225183.1"/>
    <property type="molecule type" value="Genomic_DNA"/>
</dbReference>
<comment type="caution">
    <text evidence="3">The sequence shown here is derived from an EMBL/GenBank/DDBJ whole genome shotgun (WGS) entry which is preliminary data.</text>
</comment>
<evidence type="ECO:0008006" key="5">
    <source>
        <dbReference type="Google" id="ProtNLM"/>
    </source>
</evidence>
<protein>
    <recommendedName>
        <fullName evidence="5">EGF-like domain-containing protein</fullName>
    </recommendedName>
</protein>
<dbReference type="Proteomes" id="UP000614601">
    <property type="component" value="Unassembled WGS sequence"/>
</dbReference>
<proteinExistence type="predicted"/>
<feature type="chain" id="PRO_5036221387" description="EGF-like domain-containing protein" evidence="2">
    <location>
        <begin position="17"/>
        <end position="562"/>
    </location>
</feature>
<evidence type="ECO:0000256" key="2">
    <source>
        <dbReference type="SAM" id="SignalP"/>
    </source>
</evidence>
<sequence length="562" mass="63184">MLPIFIFCCFLSLTVTANLKCHCDTNTTVGAYCEAKHDAKGELLVFDECKCKNGFENIQNKVEEQTVTVYCTNANTSSVRCFCDNKSALSVGNHCLANLNPSGIITYESGCKCSHPLATPSIIPEFFYSKIMVVHLTATVSGTTRNTTANATKASTVITTTPLWWAENDTTDENTFGVCNISKFSDSDHKTAEIILYIGSGWVVVWIFFTILYTMIAGVTGHHRFLDLFQELVLIIIFAFMGVFTMKPDWSTCTANKVVLQFCMMCILLLAMMQASFLSSLIKGRSSKNSRLPVMVNYIWPPFFAAVVAVVVYFAFKKYYDNNGVHCFCEIYEKLYWAYAFPAAILFFLSLMNNQMAVTACRMTRQNVDRVQLYWARRSCRGMPILITWFLFCFFCLLFAVDMQRVWLFGVYLGLCIIFGPMIFVLHTYCYEKSCRRLFETTGFTFYKPCPTKKGDPNHVEQVIEKVDLRKKNALTDPLPPKKKEEEPPPVPVEAAGVLIPPSELAPLPLGAPTVPQVPVSNVAGPSDLATNPTSSQEFYNWLTDKNNVPGQAENVLFKKNV</sequence>
<keyword evidence="4" id="KW-1185">Reference proteome</keyword>
<keyword evidence="1" id="KW-1133">Transmembrane helix</keyword>
<organism evidence="3 4">
    <name type="scientific">Bursaphelenchus okinawaensis</name>
    <dbReference type="NCBI Taxonomy" id="465554"/>
    <lineage>
        <taxon>Eukaryota</taxon>
        <taxon>Metazoa</taxon>
        <taxon>Ecdysozoa</taxon>
        <taxon>Nematoda</taxon>
        <taxon>Chromadorea</taxon>
        <taxon>Rhabditida</taxon>
        <taxon>Tylenchina</taxon>
        <taxon>Tylenchomorpha</taxon>
        <taxon>Aphelenchoidea</taxon>
        <taxon>Aphelenchoididae</taxon>
        <taxon>Bursaphelenchus</taxon>
    </lineage>
</organism>
<dbReference type="OrthoDB" id="5828915at2759"/>
<feature type="transmembrane region" description="Helical" evidence="1">
    <location>
        <begin position="382"/>
        <end position="401"/>
    </location>
</feature>